<name>A0A2P2QLM8_RHIMU</name>
<proteinExistence type="predicted"/>
<sequence length="30" mass="3404">MSLSYLLQSLSSQLVPLAFVFPRITDLLHN</sequence>
<organism evidence="1">
    <name type="scientific">Rhizophora mucronata</name>
    <name type="common">Asiatic mangrove</name>
    <dbReference type="NCBI Taxonomy" id="61149"/>
    <lineage>
        <taxon>Eukaryota</taxon>
        <taxon>Viridiplantae</taxon>
        <taxon>Streptophyta</taxon>
        <taxon>Embryophyta</taxon>
        <taxon>Tracheophyta</taxon>
        <taxon>Spermatophyta</taxon>
        <taxon>Magnoliopsida</taxon>
        <taxon>eudicotyledons</taxon>
        <taxon>Gunneridae</taxon>
        <taxon>Pentapetalae</taxon>
        <taxon>rosids</taxon>
        <taxon>fabids</taxon>
        <taxon>Malpighiales</taxon>
        <taxon>Rhizophoraceae</taxon>
        <taxon>Rhizophora</taxon>
    </lineage>
</organism>
<protein>
    <submittedName>
        <fullName evidence="1">Uncharacterized protein</fullName>
    </submittedName>
</protein>
<accession>A0A2P2QLM8</accession>
<evidence type="ECO:0000313" key="1">
    <source>
        <dbReference type="EMBL" id="MBX67929.1"/>
    </source>
</evidence>
<reference evidence="1" key="1">
    <citation type="submission" date="2018-02" db="EMBL/GenBank/DDBJ databases">
        <title>Rhizophora mucronata_Transcriptome.</title>
        <authorList>
            <person name="Meera S.P."/>
            <person name="Sreeshan A."/>
            <person name="Augustine A."/>
        </authorList>
    </citation>
    <scope>NUCLEOTIDE SEQUENCE</scope>
    <source>
        <tissue evidence="1">Leaf</tissue>
    </source>
</reference>
<dbReference type="AlphaFoldDB" id="A0A2P2QLM8"/>
<dbReference type="EMBL" id="GGEC01087445">
    <property type="protein sequence ID" value="MBX67929.1"/>
    <property type="molecule type" value="Transcribed_RNA"/>
</dbReference>